<dbReference type="Pfam" id="PF01144">
    <property type="entry name" value="CoA_trans"/>
    <property type="match status" value="1"/>
</dbReference>
<dbReference type="Proteomes" id="UP000269544">
    <property type="component" value="Chromosome"/>
</dbReference>
<dbReference type="AlphaFoldDB" id="A0A448UZD7"/>
<protein>
    <submittedName>
        <fullName evidence="5">Probable succinyl-CoA:3-ketoacid-coenzyme A transferase subunit A</fullName>
        <ecNumber evidence="5">2.8.3.5</ecNumber>
    </submittedName>
</protein>
<dbReference type="InterPro" id="IPR014388">
    <property type="entry name" value="3-oxoacid_CoA-transferase"/>
</dbReference>
<dbReference type="SMART" id="SM00882">
    <property type="entry name" value="CoA_trans"/>
    <property type="match status" value="2"/>
</dbReference>
<name>A0A448UZD7_9FIRM</name>
<feature type="active site" description="5-glutamyl coenzyme A thioester intermediate" evidence="4">
    <location>
        <position position="323"/>
    </location>
</feature>
<proteinExistence type="inferred from homology"/>
<gene>
    <name evidence="5" type="primary">scoA</name>
    <name evidence="5" type="ORF">NCTC13079_00071</name>
</gene>
<reference evidence="5 6" key="1">
    <citation type="submission" date="2018-12" db="EMBL/GenBank/DDBJ databases">
        <authorList>
            <consortium name="Pathogen Informatics"/>
        </authorList>
    </citation>
    <scope>NUCLEOTIDE SEQUENCE [LARGE SCALE GENOMIC DNA]</scope>
    <source>
        <strain evidence="5 6">NCTC13079</strain>
    </source>
</reference>
<dbReference type="InterPro" id="IPR004165">
    <property type="entry name" value="CoA_trans_fam_I"/>
</dbReference>
<dbReference type="GO" id="GO:0008260">
    <property type="term" value="F:succinyl-CoA:3-oxo-acid CoA-transferase activity"/>
    <property type="evidence" value="ECO:0007669"/>
    <property type="project" value="UniProtKB-EC"/>
</dbReference>
<dbReference type="GO" id="GO:0046952">
    <property type="term" value="P:ketone body catabolic process"/>
    <property type="evidence" value="ECO:0007669"/>
    <property type="project" value="InterPro"/>
</dbReference>
<dbReference type="PIRSF" id="PIRSF000858">
    <property type="entry name" value="SCOT-t"/>
    <property type="match status" value="1"/>
</dbReference>
<evidence type="ECO:0000256" key="2">
    <source>
        <dbReference type="ARBA" id="ARBA00022679"/>
    </source>
</evidence>
<evidence type="ECO:0000256" key="1">
    <source>
        <dbReference type="ARBA" id="ARBA00007154"/>
    </source>
</evidence>
<dbReference type="SUPFAM" id="SSF100950">
    <property type="entry name" value="NagB/RpiA/CoA transferase-like"/>
    <property type="match status" value="2"/>
</dbReference>
<dbReference type="PANTHER" id="PTHR43293:SF1">
    <property type="entry name" value="ACETATE COA-TRANSFERASE YDIF"/>
    <property type="match status" value="1"/>
</dbReference>
<dbReference type="InterPro" id="IPR037171">
    <property type="entry name" value="NagB/RpiA_transferase-like"/>
</dbReference>
<evidence type="ECO:0000313" key="6">
    <source>
        <dbReference type="Proteomes" id="UP000269544"/>
    </source>
</evidence>
<comment type="similarity">
    <text evidence="1 3">Belongs to the 3-oxoacid CoA-transferase family.</text>
</comment>
<dbReference type="EMBL" id="LR134523">
    <property type="protein sequence ID" value="VEJ34277.1"/>
    <property type="molecule type" value="Genomic_DNA"/>
</dbReference>
<organism evidence="5 6">
    <name type="scientific">Aedoeadaptatus ivorii</name>
    <dbReference type="NCBI Taxonomy" id="54006"/>
    <lineage>
        <taxon>Bacteria</taxon>
        <taxon>Bacillati</taxon>
        <taxon>Bacillota</taxon>
        <taxon>Tissierellia</taxon>
        <taxon>Tissierellales</taxon>
        <taxon>Peptoniphilaceae</taxon>
        <taxon>Aedoeadaptatus</taxon>
    </lineage>
</organism>
<evidence type="ECO:0000313" key="5">
    <source>
        <dbReference type="EMBL" id="VEJ34277.1"/>
    </source>
</evidence>
<keyword evidence="2 3" id="KW-0808">Transferase</keyword>
<dbReference type="RefSeq" id="WP_126464558.1">
    <property type="nucleotide sequence ID" value="NZ_LR134523.1"/>
</dbReference>
<evidence type="ECO:0000256" key="3">
    <source>
        <dbReference type="PIRNR" id="PIRNR000858"/>
    </source>
</evidence>
<dbReference type="PANTHER" id="PTHR43293">
    <property type="entry name" value="ACETATE COA-TRANSFERASE YDIF"/>
    <property type="match status" value="1"/>
</dbReference>
<dbReference type="Gene3D" id="3.40.1080.10">
    <property type="entry name" value="Glutaconate Coenzyme A-transferase"/>
    <property type="match status" value="2"/>
</dbReference>
<sequence>MKVITVAEAAQCIEDGDALAVSGFLLATTPSEILRAVGARYEREGAPKGMTLLQAAGTGNNGDEGIYEISRPGMIRRYITGHFANNRRLEAQAMAEEIEAYNFPQGVLSKMYRNLAAGKDGELTKVGLMTFCDPRYGGGKVNARTTEDLVECVTLGGEEYLYYKAQKIDVALIRGTTADEDGNISFEEESGIVDAREIAMATKACGGKVIVQVKYLADAASVARNEVLIPGIFVDYVVVAETPERTHRQTVAAYYDPAIAGHRRVSVKKAAPYPLNARKAIARRAAMELSRGDVVNLGKGIPEVVGLVAEEEGIGDDIVLTLESGILGGIPLGGAHFGSAVNAMAALPMSQMFDFYNGGGLDCAFLGFAQVDGAANINVSHFGDRIAGCGGFIDISQSTQNIYFVGTLTAGGLVERVEGGKLVIEREGRAKKFLSSIDKITYSGEYGQKHGQNITFITDRCVMRPAKGEMVITEIAPGVDPARDILAQMECAARIAEDCIEMDPRIFRAGPMGIVDAL</sequence>
<keyword evidence="6" id="KW-1185">Reference proteome</keyword>
<accession>A0A448UZD7</accession>
<dbReference type="OrthoDB" id="9805230at2"/>
<dbReference type="EC" id="2.8.3.5" evidence="5"/>
<evidence type="ECO:0000256" key="4">
    <source>
        <dbReference type="PIRSR" id="PIRSR000858-1"/>
    </source>
</evidence>
<dbReference type="KEGG" id="piv:NCTC13079_00071"/>